<dbReference type="GO" id="GO:0005886">
    <property type="term" value="C:plasma membrane"/>
    <property type="evidence" value="ECO:0007669"/>
    <property type="project" value="UniProtKB-SubCell"/>
</dbReference>
<protein>
    <submittedName>
        <fullName evidence="10">ABC transporter permease</fullName>
    </submittedName>
</protein>
<dbReference type="Gene3D" id="1.10.3720.10">
    <property type="entry name" value="MetI-like"/>
    <property type="match status" value="1"/>
</dbReference>
<geneLocation type="plasmid" evidence="10">
    <name>pSM92_Rh01</name>
</geneLocation>
<dbReference type="AlphaFoldDB" id="A0AB38HXG6"/>
<accession>A0AB38HXG6</accession>
<keyword evidence="10" id="KW-0614">Plasmid</keyword>
<feature type="domain" description="ABC transmembrane type-1" evidence="9">
    <location>
        <begin position="61"/>
        <end position="248"/>
    </location>
</feature>
<evidence type="ECO:0000313" key="10">
    <source>
        <dbReference type="EMBL" id="TBC07125.1"/>
    </source>
</evidence>
<feature type="transmembrane region" description="Helical" evidence="8">
    <location>
        <begin position="98"/>
        <end position="125"/>
    </location>
</feature>
<comment type="subcellular location">
    <subcellularLocation>
        <location evidence="1">Cell inner membrane</location>
        <topology evidence="1">Multi-pass membrane protein</topology>
    </subcellularLocation>
    <subcellularLocation>
        <location evidence="8">Cell membrane</location>
        <topology evidence="8">Multi-pass membrane protein</topology>
    </subcellularLocation>
</comment>
<dbReference type="GO" id="GO:0055085">
    <property type="term" value="P:transmembrane transport"/>
    <property type="evidence" value="ECO:0007669"/>
    <property type="project" value="InterPro"/>
</dbReference>
<feature type="transmembrane region" description="Helical" evidence="8">
    <location>
        <begin position="131"/>
        <end position="152"/>
    </location>
</feature>
<proteinExistence type="inferred from homology"/>
<dbReference type="CDD" id="cd06261">
    <property type="entry name" value="TM_PBP2"/>
    <property type="match status" value="1"/>
</dbReference>
<dbReference type="PANTHER" id="PTHR43357:SF4">
    <property type="entry name" value="INNER MEMBRANE ABC TRANSPORTER PERMEASE PROTEIN YDCV"/>
    <property type="match status" value="1"/>
</dbReference>
<evidence type="ECO:0000313" key="11">
    <source>
        <dbReference type="Proteomes" id="UP000294215"/>
    </source>
</evidence>
<evidence type="ECO:0000256" key="2">
    <source>
        <dbReference type="ARBA" id="ARBA00022448"/>
    </source>
</evidence>
<keyword evidence="3" id="KW-1003">Cell membrane</keyword>
<gene>
    <name evidence="10" type="ORF">ELH40_27985</name>
</gene>
<dbReference type="SUPFAM" id="SSF161098">
    <property type="entry name" value="MetI-like"/>
    <property type="match status" value="1"/>
</dbReference>
<evidence type="ECO:0000256" key="3">
    <source>
        <dbReference type="ARBA" id="ARBA00022475"/>
    </source>
</evidence>
<sequence>MKTSKTLAVFFWIFAAFLLLPLLIIIPISFTDADFLRFPPTSFGLRWYADYLTDPQWIDSTILSVRVAAFSSLLATVVGTLTALGIHRGSSGSKGPLLTYIGLPLVVPHIFVALGIFVIALRFGLLGSEPILIAAHATMGLPLVVLIVLAQVQQLDVAVERAARIHGATATRAFFAVTLPALRPSMIAGAIIAFFTSFDELTVALFLMTGEETLPMRLWANMKLDISPVIAPIATILIVVTTICLLFAEFIRRRASEATR</sequence>
<feature type="transmembrane region" description="Helical" evidence="8">
    <location>
        <begin position="7"/>
        <end position="30"/>
    </location>
</feature>
<evidence type="ECO:0000256" key="5">
    <source>
        <dbReference type="ARBA" id="ARBA00022692"/>
    </source>
</evidence>
<keyword evidence="7 8" id="KW-0472">Membrane</keyword>
<evidence type="ECO:0000256" key="4">
    <source>
        <dbReference type="ARBA" id="ARBA00022519"/>
    </source>
</evidence>
<organism evidence="10 11">
    <name type="scientific">Rhizobium ruizarguesonis</name>
    <dbReference type="NCBI Taxonomy" id="2081791"/>
    <lineage>
        <taxon>Bacteria</taxon>
        <taxon>Pseudomonadati</taxon>
        <taxon>Pseudomonadota</taxon>
        <taxon>Alphaproteobacteria</taxon>
        <taxon>Hyphomicrobiales</taxon>
        <taxon>Rhizobiaceae</taxon>
        <taxon>Rhizobium/Agrobacterium group</taxon>
        <taxon>Rhizobium</taxon>
    </lineage>
</organism>
<keyword evidence="5 8" id="KW-0812">Transmembrane</keyword>
<evidence type="ECO:0000259" key="9">
    <source>
        <dbReference type="PROSITE" id="PS50928"/>
    </source>
</evidence>
<evidence type="ECO:0000256" key="1">
    <source>
        <dbReference type="ARBA" id="ARBA00004429"/>
    </source>
</evidence>
<comment type="similarity">
    <text evidence="8">Belongs to the binding-protein-dependent transport system permease family.</text>
</comment>
<feature type="transmembrane region" description="Helical" evidence="8">
    <location>
        <begin position="67"/>
        <end position="86"/>
    </location>
</feature>
<evidence type="ECO:0000256" key="6">
    <source>
        <dbReference type="ARBA" id="ARBA00022989"/>
    </source>
</evidence>
<reference evidence="10 11" key="1">
    <citation type="submission" date="2019-02" db="EMBL/GenBank/DDBJ databases">
        <title>The genomic architecture of introgression among sibling species of bacteria.</title>
        <authorList>
            <person name="Cavassim M.I.A."/>
            <person name="Moeskjaer S."/>
            <person name="Moslemi C."/>
            <person name="Fields B."/>
            <person name="Bachmann A."/>
            <person name="Vilhjalmsson B."/>
            <person name="Schierup M.H."/>
            <person name="Young J.P.W."/>
            <person name="Andersen S.U."/>
        </authorList>
    </citation>
    <scope>NUCLEOTIDE SEQUENCE [LARGE SCALE GENOMIC DNA]</scope>
    <source>
        <strain evidence="10 11">SM92</strain>
        <plasmid evidence="10">pSM92_Rh01</plasmid>
    </source>
</reference>
<dbReference type="RefSeq" id="WP_018480145.1">
    <property type="nucleotide sequence ID" value="NZ_PQIE02000242.1"/>
</dbReference>
<feature type="transmembrane region" description="Helical" evidence="8">
    <location>
        <begin position="229"/>
        <end position="251"/>
    </location>
</feature>
<keyword evidence="4" id="KW-0997">Cell inner membrane</keyword>
<comment type="caution">
    <text evidence="10">The sequence shown here is derived from an EMBL/GenBank/DDBJ whole genome shotgun (WGS) entry which is preliminary data.</text>
</comment>
<dbReference type="Proteomes" id="UP000294215">
    <property type="component" value="Unassembled WGS sequence"/>
</dbReference>
<dbReference type="PANTHER" id="PTHR43357">
    <property type="entry name" value="INNER MEMBRANE ABC TRANSPORTER PERMEASE PROTEIN YDCV"/>
    <property type="match status" value="1"/>
</dbReference>
<name>A0AB38HXG6_9HYPH</name>
<dbReference type="InterPro" id="IPR000515">
    <property type="entry name" value="MetI-like"/>
</dbReference>
<evidence type="ECO:0000256" key="8">
    <source>
        <dbReference type="RuleBase" id="RU363032"/>
    </source>
</evidence>
<dbReference type="EMBL" id="SIMR01000002">
    <property type="protein sequence ID" value="TBC07125.1"/>
    <property type="molecule type" value="Genomic_DNA"/>
</dbReference>
<evidence type="ECO:0000256" key="7">
    <source>
        <dbReference type="ARBA" id="ARBA00023136"/>
    </source>
</evidence>
<dbReference type="PROSITE" id="PS50928">
    <property type="entry name" value="ABC_TM1"/>
    <property type="match status" value="1"/>
</dbReference>
<keyword evidence="2 8" id="KW-0813">Transport</keyword>
<dbReference type="InterPro" id="IPR035906">
    <property type="entry name" value="MetI-like_sf"/>
</dbReference>
<keyword evidence="6 8" id="KW-1133">Transmembrane helix</keyword>
<dbReference type="Pfam" id="PF00528">
    <property type="entry name" value="BPD_transp_1"/>
    <property type="match status" value="1"/>
</dbReference>
<feature type="transmembrane region" description="Helical" evidence="8">
    <location>
        <begin position="173"/>
        <end position="198"/>
    </location>
</feature>